<name>A0A6J4N033_9ACTN</name>
<evidence type="ECO:0000313" key="2">
    <source>
        <dbReference type="EMBL" id="CAA9371369.1"/>
    </source>
</evidence>
<dbReference type="AlphaFoldDB" id="A0A6J4N033"/>
<sequence>MLLAPAGSRPPPRLGSAGEQHRPDARLPVHLGGPASTWGARTPSRRRLDP</sequence>
<proteinExistence type="predicted"/>
<gene>
    <name evidence="2" type="ORF">AVDCRST_MAG32-607</name>
</gene>
<feature type="region of interest" description="Disordered" evidence="1">
    <location>
        <begin position="1"/>
        <end position="50"/>
    </location>
</feature>
<dbReference type="EMBL" id="CADCUM010000031">
    <property type="protein sequence ID" value="CAA9371369.1"/>
    <property type="molecule type" value="Genomic_DNA"/>
</dbReference>
<accession>A0A6J4N033</accession>
<evidence type="ECO:0000256" key="1">
    <source>
        <dbReference type="SAM" id="MobiDB-lite"/>
    </source>
</evidence>
<protein>
    <submittedName>
        <fullName evidence="2">Uncharacterized protein</fullName>
    </submittedName>
</protein>
<reference evidence="2" key="1">
    <citation type="submission" date="2020-02" db="EMBL/GenBank/DDBJ databases">
        <authorList>
            <person name="Meier V. D."/>
        </authorList>
    </citation>
    <scope>NUCLEOTIDE SEQUENCE</scope>
    <source>
        <strain evidence="2">AVDCRST_MAG32</strain>
    </source>
</reference>
<organism evidence="2">
    <name type="scientific">uncultured Nocardioides sp</name>
    <dbReference type="NCBI Taxonomy" id="198441"/>
    <lineage>
        <taxon>Bacteria</taxon>
        <taxon>Bacillati</taxon>
        <taxon>Actinomycetota</taxon>
        <taxon>Actinomycetes</taxon>
        <taxon>Propionibacteriales</taxon>
        <taxon>Nocardioidaceae</taxon>
        <taxon>Nocardioides</taxon>
        <taxon>environmental samples</taxon>
    </lineage>
</organism>